<keyword evidence="2" id="KW-0812">Transmembrane</keyword>
<keyword evidence="2" id="KW-0472">Membrane</keyword>
<dbReference type="PROSITE" id="PS51202">
    <property type="entry name" value="RCK_C"/>
    <property type="match status" value="1"/>
</dbReference>
<dbReference type="SUPFAM" id="SSF116726">
    <property type="entry name" value="TrkA C-terminal domain-like"/>
    <property type="match status" value="1"/>
</dbReference>
<protein>
    <submittedName>
        <fullName evidence="4">Potassium channel protein</fullName>
    </submittedName>
</protein>
<dbReference type="PANTHER" id="PTHR43833:SF9">
    <property type="entry name" value="POTASSIUM CHANNEL PROTEIN YUGO-RELATED"/>
    <property type="match status" value="1"/>
</dbReference>
<dbReference type="AlphaFoldDB" id="A0A1W1BKR2"/>
<feature type="transmembrane region" description="Helical" evidence="2">
    <location>
        <begin position="39"/>
        <end position="58"/>
    </location>
</feature>
<dbReference type="InterPro" id="IPR013099">
    <property type="entry name" value="K_chnl_dom"/>
</dbReference>
<evidence type="ECO:0000313" key="4">
    <source>
        <dbReference type="EMBL" id="SFV54130.1"/>
    </source>
</evidence>
<dbReference type="Gene3D" id="1.10.287.70">
    <property type="match status" value="1"/>
</dbReference>
<evidence type="ECO:0000256" key="2">
    <source>
        <dbReference type="SAM" id="Phobius"/>
    </source>
</evidence>
<dbReference type="InterPro" id="IPR036291">
    <property type="entry name" value="NAD(P)-bd_dom_sf"/>
</dbReference>
<dbReference type="InterPro" id="IPR003148">
    <property type="entry name" value="RCK_N"/>
</dbReference>
<proteinExistence type="predicted"/>
<dbReference type="Gene3D" id="3.40.50.720">
    <property type="entry name" value="NAD(P)-binding Rossmann-like Domain"/>
    <property type="match status" value="1"/>
</dbReference>
<sequence>MGKLTLLTKIKKFLGWRSTPKPHITLNDEYYTLLTPFRLPLILTVMTMLLGTMGYMIIDNFSLMDAIYQTGITFTTVGFGETAPISNLGRIFTITLIIFGFILFSIAVGIIAEVIKKGDLQKILKERRMLYEIARLKQHFVVCYHNEFTIQVTQQLRDNHVPFVVVDPREDLEEIAKKFHYPYFLVEEPHTEAGILKSYLSSAKGVITLADNVTDNIATIVSARLYEAEIGRKRKYLIIANAKGYEDEQKLIKLGANKVVMATKLMAQRINAMAVRPDMENLLQEFLYKKDTPLDLEEAKVSKTSWLVLKKIKDARFRDIANVTIIGIRQKDGKFNPMPKGNTIIYPECKLLLIGTGKGILKAKKIIRKKEKPEELKHV</sequence>
<dbReference type="Gene3D" id="3.30.70.1450">
    <property type="entry name" value="Regulator of K+ conductance, C-terminal domain"/>
    <property type="match status" value="1"/>
</dbReference>
<comment type="subcellular location">
    <subcellularLocation>
        <location evidence="1">Cell membrane</location>
        <topology evidence="1">Multi-pass membrane protein</topology>
    </subcellularLocation>
</comment>
<dbReference type="SUPFAM" id="SSF81324">
    <property type="entry name" value="Voltage-gated potassium channels"/>
    <property type="match status" value="1"/>
</dbReference>
<dbReference type="PANTHER" id="PTHR43833">
    <property type="entry name" value="POTASSIUM CHANNEL PROTEIN 2-RELATED-RELATED"/>
    <property type="match status" value="1"/>
</dbReference>
<reference evidence="4" key="1">
    <citation type="submission" date="2016-10" db="EMBL/GenBank/DDBJ databases">
        <authorList>
            <person name="de Groot N.N."/>
        </authorList>
    </citation>
    <scope>NUCLEOTIDE SEQUENCE</scope>
</reference>
<feature type="domain" description="RCK C-terminal" evidence="3">
    <location>
        <begin position="284"/>
        <end position="369"/>
    </location>
</feature>
<dbReference type="InterPro" id="IPR050721">
    <property type="entry name" value="Trk_Ktr_HKT_K-transport"/>
</dbReference>
<dbReference type="InterPro" id="IPR006037">
    <property type="entry name" value="RCK_C"/>
</dbReference>
<gene>
    <name evidence="4" type="ORF">MNB_SV-9-977</name>
</gene>
<accession>A0A1W1BKR2</accession>
<evidence type="ECO:0000259" key="3">
    <source>
        <dbReference type="PROSITE" id="PS51202"/>
    </source>
</evidence>
<dbReference type="Pfam" id="PF02080">
    <property type="entry name" value="TrkA_C"/>
    <property type="match status" value="1"/>
</dbReference>
<dbReference type="GO" id="GO:0006813">
    <property type="term" value="P:potassium ion transport"/>
    <property type="evidence" value="ECO:0007669"/>
    <property type="project" value="InterPro"/>
</dbReference>
<dbReference type="Pfam" id="PF02254">
    <property type="entry name" value="TrkA_N"/>
    <property type="match status" value="1"/>
</dbReference>
<keyword evidence="2" id="KW-1133">Transmembrane helix</keyword>
<dbReference type="GO" id="GO:0008324">
    <property type="term" value="F:monoatomic cation transmembrane transporter activity"/>
    <property type="evidence" value="ECO:0007669"/>
    <property type="project" value="InterPro"/>
</dbReference>
<feature type="transmembrane region" description="Helical" evidence="2">
    <location>
        <begin position="91"/>
        <end position="115"/>
    </location>
</feature>
<keyword evidence="4" id="KW-0407">Ion channel</keyword>
<name>A0A1W1BKR2_9ZZZZ</name>
<dbReference type="GO" id="GO:0005886">
    <property type="term" value="C:plasma membrane"/>
    <property type="evidence" value="ECO:0007669"/>
    <property type="project" value="UniProtKB-SubCell"/>
</dbReference>
<dbReference type="EMBL" id="FPHG01000022">
    <property type="protein sequence ID" value="SFV54130.1"/>
    <property type="molecule type" value="Genomic_DNA"/>
</dbReference>
<keyword evidence="4" id="KW-0813">Transport</keyword>
<dbReference type="SUPFAM" id="SSF51735">
    <property type="entry name" value="NAD(P)-binding Rossmann-fold domains"/>
    <property type="match status" value="1"/>
</dbReference>
<keyword evidence="4" id="KW-0406">Ion transport</keyword>
<evidence type="ECO:0000256" key="1">
    <source>
        <dbReference type="ARBA" id="ARBA00004651"/>
    </source>
</evidence>
<dbReference type="Pfam" id="PF07885">
    <property type="entry name" value="Ion_trans_2"/>
    <property type="match status" value="1"/>
</dbReference>
<organism evidence="4">
    <name type="scientific">hydrothermal vent metagenome</name>
    <dbReference type="NCBI Taxonomy" id="652676"/>
    <lineage>
        <taxon>unclassified sequences</taxon>
        <taxon>metagenomes</taxon>
        <taxon>ecological metagenomes</taxon>
    </lineage>
</organism>
<dbReference type="InterPro" id="IPR036721">
    <property type="entry name" value="RCK_C_sf"/>
</dbReference>